<name>A0A085BI21_9FLAO</name>
<organism evidence="2 3">
    <name type="scientific">Epilithonimonas lactis</name>
    <dbReference type="NCBI Taxonomy" id="421072"/>
    <lineage>
        <taxon>Bacteria</taxon>
        <taxon>Pseudomonadati</taxon>
        <taxon>Bacteroidota</taxon>
        <taxon>Flavobacteriia</taxon>
        <taxon>Flavobacteriales</taxon>
        <taxon>Weeksellaceae</taxon>
        <taxon>Chryseobacterium group</taxon>
        <taxon>Epilithonimonas</taxon>
    </lineage>
</organism>
<dbReference type="STRING" id="421072.SAMN04488097_2445"/>
<keyword evidence="3" id="KW-1185">Reference proteome</keyword>
<comment type="caution">
    <text evidence="2">The sequence shown here is derived from an EMBL/GenBank/DDBJ whole genome shotgun (WGS) entry which is preliminary data.</text>
</comment>
<evidence type="ECO:0000313" key="3">
    <source>
        <dbReference type="Proteomes" id="UP000028623"/>
    </source>
</evidence>
<evidence type="ECO:0000256" key="1">
    <source>
        <dbReference type="SAM" id="Phobius"/>
    </source>
</evidence>
<proteinExistence type="predicted"/>
<reference evidence="2 3" key="1">
    <citation type="submission" date="2014-07" db="EMBL/GenBank/DDBJ databases">
        <title>Epilithonimonas lactis LMG 22401 Genome.</title>
        <authorList>
            <person name="Pipes S.E."/>
            <person name="Stropko S.J."/>
        </authorList>
    </citation>
    <scope>NUCLEOTIDE SEQUENCE [LARGE SCALE GENOMIC DNA]</scope>
    <source>
        <strain evidence="2 3">LMG 24401</strain>
    </source>
</reference>
<dbReference type="eggNOG" id="ENOG50333Q3">
    <property type="taxonomic scope" value="Bacteria"/>
</dbReference>
<dbReference type="AlphaFoldDB" id="A0A085BI21"/>
<keyword evidence="1" id="KW-0812">Transmembrane</keyword>
<sequence length="90" mass="9454">MKNKPQILLIIGIIALVIGGYLYFQVDGDAVNQKNIEIATTATSAEEAARQISANNRSEVGGNSIALFLLGMGGAITVISIINLVKKKPA</sequence>
<gene>
    <name evidence="2" type="ORF">IO89_09145</name>
</gene>
<dbReference type="OrthoDB" id="1275005at2"/>
<keyword evidence="1" id="KW-0472">Membrane</keyword>
<keyword evidence="1" id="KW-1133">Transmembrane helix</keyword>
<feature type="transmembrane region" description="Helical" evidence="1">
    <location>
        <begin position="7"/>
        <end position="24"/>
    </location>
</feature>
<accession>A0A085BI21</accession>
<protein>
    <submittedName>
        <fullName evidence="2">Uncharacterized protein</fullName>
    </submittedName>
</protein>
<dbReference type="EMBL" id="JPLY01000003">
    <property type="protein sequence ID" value="KFC22116.1"/>
    <property type="molecule type" value="Genomic_DNA"/>
</dbReference>
<dbReference type="Proteomes" id="UP000028623">
    <property type="component" value="Unassembled WGS sequence"/>
</dbReference>
<evidence type="ECO:0000313" key="2">
    <source>
        <dbReference type="EMBL" id="KFC22116.1"/>
    </source>
</evidence>
<dbReference type="RefSeq" id="WP_034975535.1">
    <property type="nucleotide sequence ID" value="NZ_FOFI01000003.1"/>
</dbReference>
<feature type="transmembrane region" description="Helical" evidence="1">
    <location>
        <begin position="65"/>
        <end position="85"/>
    </location>
</feature>